<name>A0A4U0SKF1_9ACTN</name>
<comment type="caution">
    <text evidence="1">The sequence shown here is derived from an EMBL/GenBank/DDBJ whole genome shotgun (WGS) entry which is preliminary data.</text>
</comment>
<dbReference type="Proteomes" id="UP000305778">
    <property type="component" value="Unassembled WGS sequence"/>
</dbReference>
<dbReference type="Pfam" id="PF17645">
    <property type="entry name" value="Amdase"/>
    <property type="match status" value="1"/>
</dbReference>
<evidence type="ECO:0000313" key="2">
    <source>
        <dbReference type="Proteomes" id="UP000305778"/>
    </source>
</evidence>
<dbReference type="OrthoDB" id="3522703at2"/>
<dbReference type="InterPro" id="IPR053714">
    <property type="entry name" value="Iso_Racemase_Enz_sf"/>
</dbReference>
<protein>
    <recommendedName>
        <fullName evidence="3">Asp/Glu racemase</fullName>
    </recommendedName>
</protein>
<keyword evidence="2" id="KW-1185">Reference proteome</keyword>
<dbReference type="AlphaFoldDB" id="A0A4U0SKF1"/>
<accession>A0A4U0SKF1</accession>
<reference evidence="1 2" key="1">
    <citation type="submission" date="2019-04" db="EMBL/GenBank/DDBJ databases">
        <title>Streptomyces oryziradicis sp. nov., a novel actinomycete isolated from rhizosphere soil of rice (Oryza sativa L.).</title>
        <authorList>
            <person name="Li C."/>
        </authorList>
    </citation>
    <scope>NUCLEOTIDE SEQUENCE [LARGE SCALE GENOMIC DNA]</scope>
    <source>
        <strain evidence="1 2">NEAU-C40</strain>
    </source>
</reference>
<dbReference type="InterPro" id="IPR026286">
    <property type="entry name" value="MaiA/AMDase"/>
</dbReference>
<organism evidence="1 2">
    <name type="scientific">Actinacidiphila oryziradicis</name>
    <dbReference type="NCBI Taxonomy" id="2571141"/>
    <lineage>
        <taxon>Bacteria</taxon>
        <taxon>Bacillati</taxon>
        <taxon>Actinomycetota</taxon>
        <taxon>Actinomycetes</taxon>
        <taxon>Kitasatosporales</taxon>
        <taxon>Streptomycetaceae</taxon>
        <taxon>Actinacidiphila</taxon>
    </lineage>
</organism>
<dbReference type="EMBL" id="SUMC01000029">
    <property type="protein sequence ID" value="TKA08571.1"/>
    <property type="molecule type" value="Genomic_DNA"/>
</dbReference>
<evidence type="ECO:0008006" key="3">
    <source>
        <dbReference type="Google" id="ProtNLM"/>
    </source>
</evidence>
<gene>
    <name evidence="1" type="ORF">FCI23_26915</name>
</gene>
<dbReference type="PANTHER" id="PTHR40267:SF1">
    <property type="entry name" value="BLR3294 PROTEIN"/>
    <property type="match status" value="1"/>
</dbReference>
<dbReference type="PANTHER" id="PTHR40267">
    <property type="entry name" value="BLR3294 PROTEIN"/>
    <property type="match status" value="1"/>
</dbReference>
<sequence length="235" mass="24930">MPPSSDALRLLAEWDAQAVRTAHVGVLLPWANVAVEAELPRFGLRHVVFHYARLVPASRTTAVDDAFWHGLREAAASAMDSLSHIPLDGVLLACTSAGFTSGTPLPTGVVTAFDALRDSLRLVGAERVALATPYPKEVTRVEVDVLRQAGTAVTEWAALDLVDGYPGVTGDQVRRLVQEIPPEGLEAAQALVLSCTGWHSQALLAELQATLGKPVISSNLAMALYAARLVTGARP</sequence>
<evidence type="ECO:0000313" key="1">
    <source>
        <dbReference type="EMBL" id="TKA08571.1"/>
    </source>
</evidence>
<dbReference type="Gene3D" id="3.40.50.12500">
    <property type="match status" value="1"/>
</dbReference>
<proteinExistence type="predicted"/>
<dbReference type="RefSeq" id="WP_136726525.1">
    <property type="nucleotide sequence ID" value="NZ_SUMC01000029.1"/>
</dbReference>